<dbReference type="AlphaFoldDB" id="A0A0T7ANN6"/>
<gene>
    <name evidence="1" type="ORF">PIOMA14_II_0129</name>
</gene>
<organism evidence="1 2">
    <name type="scientific">Prevotella intermedia</name>
    <dbReference type="NCBI Taxonomy" id="28131"/>
    <lineage>
        <taxon>Bacteria</taxon>
        <taxon>Pseudomonadati</taxon>
        <taxon>Bacteroidota</taxon>
        <taxon>Bacteroidia</taxon>
        <taxon>Bacteroidales</taxon>
        <taxon>Prevotellaceae</taxon>
        <taxon>Prevotella</taxon>
    </lineage>
</organism>
<dbReference type="EMBL" id="AP014598">
    <property type="protein sequence ID" value="BAU18634.1"/>
    <property type="molecule type" value="Genomic_DNA"/>
</dbReference>
<dbReference type="STRING" id="28131.BWX40_10965"/>
<dbReference type="Proteomes" id="UP000217431">
    <property type="component" value="Chromosome II"/>
</dbReference>
<proteinExistence type="predicted"/>
<protein>
    <submittedName>
        <fullName evidence="1">Uncharacterized protein</fullName>
    </submittedName>
</protein>
<sequence length="169" mass="19815">MKRILFTFLLLLIAILGKAQYGNYVQLTAVELLQYQLQKTRKQPTTPPFRRYGLRRIRASKYLDDSDPRHIWGWHLQPNEQYEASEPLYKLFQKGDLSSLGIIDTQGAGIEVVFWDKTYYRRFSQQLRNIGFTLSNSPAATNVLQFRKPDTTVQVDVTIWPDLYILKIE</sequence>
<reference evidence="1 2" key="1">
    <citation type="journal article" date="2016" name="DNA Res.">
        <title>The complete genome sequencing of Prevotella intermedia strain OMA14 and a subsequent fine-scale, intra-species genomic comparison reveal an unusual amplification of conjugative and mobile transposons and identify a novel Prevotella-lineage-specific repeat.</title>
        <authorList>
            <person name="Naito M."/>
            <person name="Ogura Y."/>
            <person name="Itoh T."/>
            <person name="Shoji M."/>
            <person name="Okamoto M."/>
            <person name="Hayashi T."/>
            <person name="Nakayama K."/>
        </authorList>
    </citation>
    <scope>NUCLEOTIDE SEQUENCE [LARGE SCALE GENOMIC DNA]</scope>
    <source>
        <strain evidence="1 2">OMA14</strain>
    </source>
</reference>
<dbReference type="RefSeq" id="WP_096409404.1">
    <property type="nucleotide sequence ID" value="NZ_AP014598.1"/>
</dbReference>
<name>A0A0T7ANN6_PREIN</name>
<evidence type="ECO:0000313" key="1">
    <source>
        <dbReference type="EMBL" id="BAU18634.1"/>
    </source>
</evidence>
<accession>A0A0T7ANN6</accession>
<evidence type="ECO:0000313" key="2">
    <source>
        <dbReference type="Proteomes" id="UP000217431"/>
    </source>
</evidence>